<dbReference type="SUPFAM" id="SSF63829">
    <property type="entry name" value="Calcium-dependent phosphotriesterase"/>
    <property type="match status" value="3"/>
</dbReference>
<gene>
    <name evidence="2" type="ORF">FYC62_08675</name>
</gene>
<dbReference type="PANTHER" id="PTHR43547:SF2">
    <property type="entry name" value="HYBRID SIGNAL TRANSDUCTION HISTIDINE KINASE C"/>
    <property type="match status" value="1"/>
</dbReference>
<dbReference type="AlphaFoldDB" id="A0A5C0VGR0"/>
<dbReference type="RefSeq" id="WP_149074673.1">
    <property type="nucleotide sequence ID" value="NZ_CP043329.1"/>
</dbReference>
<evidence type="ECO:0000256" key="1">
    <source>
        <dbReference type="ARBA" id="ARBA00022553"/>
    </source>
</evidence>
<dbReference type="KEGG" id="pej:FYC62_08675"/>
<keyword evidence="1" id="KW-0597">Phosphoprotein</keyword>
<evidence type="ECO:0000313" key="2">
    <source>
        <dbReference type="EMBL" id="QEK51726.1"/>
    </source>
</evidence>
<dbReference type="Gene3D" id="2.130.10.10">
    <property type="entry name" value="YVTN repeat-like/Quinoprotein amine dehydrogenase"/>
    <property type="match status" value="3"/>
</dbReference>
<organism evidence="2 3">
    <name type="scientific">Pedobacter aquae</name>
    <dbReference type="NCBI Taxonomy" id="2605747"/>
    <lineage>
        <taxon>Bacteria</taxon>
        <taxon>Pseudomonadati</taxon>
        <taxon>Bacteroidota</taxon>
        <taxon>Sphingobacteriia</taxon>
        <taxon>Sphingobacteriales</taxon>
        <taxon>Sphingobacteriaceae</taxon>
        <taxon>Pedobacter</taxon>
    </lineage>
</organism>
<proteinExistence type="predicted"/>
<name>A0A5C0VGR0_9SPHI</name>
<dbReference type="EMBL" id="CP043329">
    <property type="protein sequence ID" value="QEK51726.1"/>
    <property type="molecule type" value="Genomic_DNA"/>
</dbReference>
<protein>
    <recommendedName>
        <fullName evidence="4">Two component regulator with propeller domain</fullName>
    </recommendedName>
</protein>
<dbReference type="InterPro" id="IPR015943">
    <property type="entry name" value="WD40/YVTN_repeat-like_dom_sf"/>
</dbReference>
<accession>A0A5C0VGR0</accession>
<dbReference type="PANTHER" id="PTHR43547">
    <property type="entry name" value="TWO-COMPONENT HISTIDINE KINASE"/>
    <property type="match status" value="1"/>
</dbReference>
<dbReference type="Pfam" id="PF07494">
    <property type="entry name" value="Reg_prop"/>
    <property type="match status" value="6"/>
</dbReference>
<dbReference type="InterPro" id="IPR011110">
    <property type="entry name" value="Reg_prop"/>
</dbReference>
<dbReference type="GO" id="GO:0000155">
    <property type="term" value="F:phosphorelay sensor kinase activity"/>
    <property type="evidence" value="ECO:0007669"/>
    <property type="project" value="TreeGrafter"/>
</dbReference>
<reference evidence="2 3" key="1">
    <citation type="submission" date="2019-08" db="EMBL/GenBank/DDBJ databases">
        <title>Pedobacter sp. nov., isolated from Han river, South Korea.</title>
        <authorList>
            <person name="Lee D.-H."/>
            <person name="Kim Y.-S."/>
            <person name="Hwang E.-M."/>
            <person name="Le Tran T.C."/>
            <person name="Cha C.-J."/>
        </authorList>
    </citation>
    <scope>NUCLEOTIDE SEQUENCE [LARGE SCALE GENOMIC DNA]</scope>
    <source>
        <strain evidence="2 3">CJ43</strain>
    </source>
</reference>
<evidence type="ECO:0008006" key="4">
    <source>
        <dbReference type="Google" id="ProtNLM"/>
    </source>
</evidence>
<evidence type="ECO:0000313" key="3">
    <source>
        <dbReference type="Proteomes" id="UP000323653"/>
    </source>
</evidence>
<dbReference type="Proteomes" id="UP000323653">
    <property type="component" value="Chromosome"/>
</dbReference>
<keyword evidence="3" id="KW-1185">Reference proteome</keyword>
<sequence>MLLNLKAQEKAHEINFKHISYKEGLVQSPISGFLQDDKGFIWFGNLKGLTRYDGYEFKNFIFDDTNPKSISNNRVNAIIQDSYKQIWIGTANGLNLYNKDSETFTHIDIQEIKGGRNYVSTIVEDKQKNIWVGTFGGLKKLNKKTLKLEDVDYDSENPSFRTVPIFSLFIDNSNYLWVGTKQGLKKFNPFTGKLVSLPKVFNQTPLLIDSKVMVIKQDYTGNLWFGTEVTGVFFYDIKKDKVTSFISEENNANTLASNWVRDILIYDHQTVWFATRNGISSLNIKTQKFTNYQHDPLNPNSLNDNAIWSFMKDKASCVWVGTFGGGINFYYAGNSNFRNIGERIGGKIGLSHVLVNAVLEDKDGSLWVGTFGGGLNHINLETNKSEYYAIKAKSIGRPNNGVKSLGDDGKGNLWVGTLDGLSLFNKANKQFKYFSFPVKDGKFSENLILTVLPDNDGVWVGTNGGGLRFVRPNGESPVYLRKNTEQLAINRFKKPQNFLNIRDVVPNGYFSYLSSPNLSFLSDNFVTALLKDENNNLWIGTQNGLNFYDTSLGKLTKLYKKVRDTKFQLSNNNITTLYQDSKKRFWIGTEGGA</sequence>